<dbReference type="InterPro" id="IPR018641">
    <property type="entry name" value="Trfase_1_rSAM/seldom-assoc"/>
</dbReference>
<dbReference type="Pfam" id="PF09837">
    <property type="entry name" value="DUF2064"/>
    <property type="match status" value="1"/>
</dbReference>
<protein>
    <submittedName>
        <fullName evidence="1">Glycosyl transferase</fullName>
    </submittedName>
</protein>
<dbReference type="RefSeq" id="WP_281885384.1">
    <property type="nucleotide sequence ID" value="NZ_BSDP01000001.1"/>
</dbReference>
<dbReference type="PANTHER" id="PTHR36529:SF1">
    <property type="entry name" value="GLYCOSYLTRANSFERASE"/>
    <property type="match status" value="1"/>
</dbReference>
<organism evidence="1 2">
    <name type="scientific">Agromyces rhizosphaerae</name>
    <dbReference type="NCBI Taxonomy" id="88374"/>
    <lineage>
        <taxon>Bacteria</taxon>
        <taxon>Bacillati</taxon>
        <taxon>Actinomycetota</taxon>
        <taxon>Actinomycetes</taxon>
        <taxon>Micrococcales</taxon>
        <taxon>Microbacteriaceae</taxon>
        <taxon>Agromyces</taxon>
    </lineage>
</organism>
<dbReference type="SUPFAM" id="SSF53448">
    <property type="entry name" value="Nucleotide-diphospho-sugar transferases"/>
    <property type="match status" value="1"/>
</dbReference>
<dbReference type="GO" id="GO:0016740">
    <property type="term" value="F:transferase activity"/>
    <property type="evidence" value="ECO:0007669"/>
    <property type="project" value="UniProtKB-KW"/>
</dbReference>
<dbReference type="Proteomes" id="UP001144396">
    <property type="component" value="Unassembled WGS sequence"/>
</dbReference>
<dbReference type="EMBL" id="BSDP01000001">
    <property type="protein sequence ID" value="GLI28209.1"/>
    <property type="molecule type" value="Genomic_DNA"/>
</dbReference>
<gene>
    <name evidence="1" type="ORF">ARHIZOSPH14_24510</name>
</gene>
<keyword evidence="1" id="KW-0808">Transferase</keyword>
<reference evidence="1" key="1">
    <citation type="submission" date="2022-12" db="EMBL/GenBank/DDBJ databases">
        <title>Reference genome sequencing for broad-spectrum identification of bacterial and archaeal isolates by mass spectrometry.</title>
        <authorList>
            <person name="Sekiguchi Y."/>
            <person name="Tourlousse D.M."/>
        </authorList>
    </citation>
    <scope>NUCLEOTIDE SEQUENCE</scope>
    <source>
        <strain evidence="1">14</strain>
    </source>
</reference>
<dbReference type="InterPro" id="IPR029044">
    <property type="entry name" value="Nucleotide-diphossugar_trans"/>
</dbReference>
<proteinExistence type="predicted"/>
<accession>A0A9W6CZN2</accession>
<evidence type="ECO:0000313" key="1">
    <source>
        <dbReference type="EMBL" id="GLI28209.1"/>
    </source>
</evidence>
<dbReference type="AlphaFoldDB" id="A0A9W6CZN2"/>
<dbReference type="PANTHER" id="PTHR36529">
    <property type="entry name" value="SLL1095 PROTEIN"/>
    <property type="match status" value="1"/>
</dbReference>
<keyword evidence="2" id="KW-1185">Reference proteome</keyword>
<sequence length="209" mass="21497">MTAVAVIAKACLPGRAKTRLHPPYSLAQAAQIAQACVDDTLDLARALPATRRILFHDGEPGATDATGFEVLDQPPGGLDARLGFLFDAVDEPLVLIGMDTPHVPAAAVLPAFSEAPGVDAWLGPATDGGFWALAMHSPDGALLRGVPMSQGDTGALQLGRLREAGLTVRMLPEASDIDTAADLAPAVAAAPDGRLARVVAELVPEEADS</sequence>
<comment type="caution">
    <text evidence="1">The sequence shown here is derived from an EMBL/GenBank/DDBJ whole genome shotgun (WGS) entry which is preliminary data.</text>
</comment>
<dbReference type="Gene3D" id="3.90.550.10">
    <property type="entry name" value="Spore Coat Polysaccharide Biosynthesis Protein SpsA, Chain A"/>
    <property type="match status" value="1"/>
</dbReference>
<name>A0A9W6CZN2_9MICO</name>
<evidence type="ECO:0000313" key="2">
    <source>
        <dbReference type="Proteomes" id="UP001144396"/>
    </source>
</evidence>